<keyword evidence="2" id="KW-1185">Reference proteome</keyword>
<sequence length="85" mass="9252">MDQIRRKIGDSTVEVLLPSKTGIIKTDRKVAKEHISSAEQNKTEKSILKQISIEQSEQSVNKSSVVPCTDQVGAVRVGALLAKCC</sequence>
<accession>A0A2Z7B381</accession>
<dbReference type="EMBL" id="KV011793">
    <property type="protein sequence ID" value="KZV26002.1"/>
    <property type="molecule type" value="Genomic_DNA"/>
</dbReference>
<evidence type="ECO:0000313" key="1">
    <source>
        <dbReference type="EMBL" id="KZV26002.1"/>
    </source>
</evidence>
<name>A0A2Z7B381_9LAMI</name>
<reference evidence="1 2" key="1">
    <citation type="journal article" date="2015" name="Proc. Natl. Acad. Sci. U.S.A.">
        <title>The resurrection genome of Boea hygrometrica: A blueprint for survival of dehydration.</title>
        <authorList>
            <person name="Xiao L."/>
            <person name="Yang G."/>
            <person name="Zhang L."/>
            <person name="Yang X."/>
            <person name="Zhao S."/>
            <person name="Ji Z."/>
            <person name="Zhou Q."/>
            <person name="Hu M."/>
            <person name="Wang Y."/>
            <person name="Chen M."/>
            <person name="Xu Y."/>
            <person name="Jin H."/>
            <person name="Xiao X."/>
            <person name="Hu G."/>
            <person name="Bao F."/>
            <person name="Hu Y."/>
            <person name="Wan P."/>
            <person name="Li L."/>
            <person name="Deng X."/>
            <person name="Kuang T."/>
            <person name="Xiang C."/>
            <person name="Zhu J.K."/>
            <person name="Oliver M.J."/>
            <person name="He Y."/>
        </authorList>
    </citation>
    <scope>NUCLEOTIDE SEQUENCE [LARGE SCALE GENOMIC DNA]</scope>
    <source>
        <strain evidence="2">cv. XS01</strain>
    </source>
</reference>
<organism evidence="1 2">
    <name type="scientific">Dorcoceras hygrometricum</name>
    <dbReference type="NCBI Taxonomy" id="472368"/>
    <lineage>
        <taxon>Eukaryota</taxon>
        <taxon>Viridiplantae</taxon>
        <taxon>Streptophyta</taxon>
        <taxon>Embryophyta</taxon>
        <taxon>Tracheophyta</taxon>
        <taxon>Spermatophyta</taxon>
        <taxon>Magnoliopsida</taxon>
        <taxon>eudicotyledons</taxon>
        <taxon>Gunneridae</taxon>
        <taxon>Pentapetalae</taxon>
        <taxon>asterids</taxon>
        <taxon>lamiids</taxon>
        <taxon>Lamiales</taxon>
        <taxon>Gesneriaceae</taxon>
        <taxon>Didymocarpoideae</taxon>
        <taxon>Trichosporeae</taxon>
        <taxon>Loxocarpinae</taxon>
        <taxon>Dorcoceras</taxon>
    </lineage>
</organism>
<dbReference type="AlphaFoldDB" id="A0A2Z7B381"/>
<gene>
    <name evidence="1" type="ORF">F511_23013</name>
</gene>
<dbReference type="Proteomes" id="UP000250235">
    <property type="component" value="Unassembled WGS sequence"/>
</dbReference>
<proteinExistence type="predicted"/>
<evidence type="ECO:0000313" key="2">
    <source>
        <dbReference type="Proteomes" id="UP000250235"/>
    </source>
</evidence>
<protein>
    <submittedName>
        <fullName evidence="1">RING/FYVE/PHD zinc finger-containing protein</fullName>
    </submittedName>
</protein>